<dbReference type="RefSeq" id="WP_245124760.1">
    <property type="nucleotide sequence ID" value="NZ_CP095061.1"/>
</dbReference>
<keyword evidence="3" id="KW-1185">Reference proteome</keyword>
<sequence>MPQLFRRVLLPALLLLLAGWGLGCYFETNDDPVIILLLRGTAAGAPVTDLHLYFHGFSTLFARLYQLFPEVPWFGVVLYALLYVATVLVFSVLDQLLIGRVSPTKVTWLLVLFFLVAWLEHGLWFNYSRVPVLLAGTGILFAAQRPQHRGRCWWGCWHSG</sequence>
<name>A0ABY4GBB2_9BACT</name>
<dbReference type="PROSITE" id="PS51257">
    <property type="entry name" value="PROKAR_LIPOPROTEIN"/>
    <property type="match status" value="1"/>
</dbReference>
<keyword evidence="1" id="KW-1133">Transmembrane helix</keyword>
<evidence type="ECO:0000256" key="1">
    <source>
        <dbReference type="SAM" id="Phobius"/>
    </source>
</evidence>
<keyword evidence="1" id="KW-0472">Membrane</keyword>
<dbReference type="EMBL" id="CP095061">
    <property type="protein sequence ID" value="UOQ68118.1"/>
    <property type="molecule type" value="Genomic_DNA"/>
</dbReference>
<organism evidence="2 3">
    <name type="scientific">Hymenobacter volaticus</name>
    <dbReference type="NCBI Taxonomy" id="2932254"/>
    <lineage>
        <taxon>Bacteria</taxon>
        <taxon>Pseudomonadati</taxon>
        <taxon>Bacteroidota</taxon>
        <taxon>Cytophagia</taxon>
        <taxon>Cytophagales</taxon>
        <taxon>Hymenobacteraceae</taxon>
        <taxon>Hymenobacter</taxon>
    </lineage>
</organism>
<evidence type="ECO:0000313" key="2">
    <source>
        <dbReference type="EMBL" id="UOQ68118.1"/>
    </source>
</evidence>
<gene>
    <name evidence="2" type="ORF">MUN86_09845</name>
</gene>
<accession>A0ABY4GBB2</accession>
<feature type="transmembrane region" description="Helical" evidence="1">
    <location>
        <begin position="106"/>
        <end position="125"/>
    </location>
</feature>
<feature type="transmembrane region" description="Helical" evidence="1">
    <location>
        <begin position="73"/>
        <end position="94"/>
    </location>
</feature>
<protein>
    <submittedName>
        <fullName evidence="2">Uncharacterized protein</fullName>
    </submittedName>
</protein>
<reference evidence="2" key="1">
    <citation type="submission" date="2022-04" db="EMBL/GenBank/DDBJ databases">
        <title>Hymenobacter sp. isolated from the air.</title>
        <authorList>
            <person name="Won M."/>
            <person name="Lee C.-M."/>
            <person name="Woen H.-Y."/>
            <person name="Kwon S.-W."/>
        </authorList>
    </citation>
    <scope>NUCLEOTIDE SEQUENCE</scope>
    <source>
        <strain evidence="2">5420S-77</strain>
    </source>
</reference>
<keyword evidence="1" id="KW-0812">Transmembrane</keyword>
<dbReference type="Proteomes" id="UP000830401">
    <property type="component" value="Chromosome"/>
</dbReference>
<proteinExistence type="predicted"/>
<evidence type="ECO:0000313" key="3">
    <source>
        <dbReference type="Proteomes" id="UP000830401"/>
    </source>
</evidence>